<dbReference type="Pfam" id="PF05183">
    <property type="entry name" value="RdRP"/>
    <property type="match status" value="1"/>
</dbReference>
<dbReference type="Proteomes" id="UP001188597">
    <property type="component" value="Unassembled WGS sequence"/>
</dbReference>
<comment type="caution">
    <text evidence="3">The sequence shown here is derived from an EMBL/GenBank/DDBJ whole genome shotgun (WGS) entry which is preliminary data.</text>
</comment>
<dbReference type="AlphaFoldDB" id="A0AA88V044"/>
<dbReference type="EMBL" id="JAVXUP010003397">
    <property type="protein sequence ID" value="KAK2999092.1"/>
    <property type="molecule type" value="Genomic_DNA"/>
</dbReference>
<sequence length="242" mass="26883">MACVKVTGQEEVRRGVRAAKCPVLRIRLSSAGCVHSSGQADLPEGSQQGLTYLGVSSLLAERQTFRKDANGTIPLVRLIREWAPSLGCFVGPVSGILMPCYVAEESRRKGFHIEEVEEYFSNYIVNDSLGIIANAHTVFADREANKAMSGPCLEFAKLFAVAVDFLKTGIPALLPSHLRVTEYPDFMEKTDKITYESQGAIGKLFQEVKTFYYAPTMSSLSQRKRQESRMIPAWKSMVFKTT</sequence>
<evidence type="ECO:0000313" key="4">
    <source>
        <dbReference type="Proteomes" id="UP001188597"/>
    </source>
</evidence>
<protein>
    <recommendedName>
        <fullName evidence="1">RNA-dependent RNA polymerase</fullName>
        <ecNumber evidence="1">2.7.7.48</ecNumber>
    </recommendedName>
</protein>
<comment type="function">
    <text evidence="1">Probably involved in the RNA silencing pathway and required for the generation of small interfering RNAs (siRNAs).</text>
</comment>
<dbReference type="GO" id="GO:0003968">
    <property type="term" value="F:RNA-directed RNA polymerase activity"/>
    <property type="evidence" value="ECO:0007669"/>
    <property type="project" value="UniProtKB-KW"/>
</dbReference>
<keyword evidence="1" id="KW-0548">Nucleotidyltransferase</keyword>
<evidence type="ECO:0000313" key="3">
    <source>
        <dbReference type="EMBL" id="KAK2999092.1"/>
    </source>
</evidence>
<organism evidence="3 4">
    <name type="scientific">Escallonia herrerae</name>
    <dbReference type="NCBI Taxonomy" id="1293975"/>
    <lineage>
        <taxon>Eukaryota</taxon>
        <taxon>Viridiplantae</taxon>
        <taxon>Streptophyta</taxon>
        <taxon>Embryophyta</taxon>
        <taxon>Tracheophyta</taxon>
        <taxon>Spermatophyta</taxon>
        <taxon>Magnoliopsida</taxon>
        <taxon>eudicotyledons</taxon>
        <taxon>Gunneridae</taxon>
        <taxon>Pentapetalae</taxon>
        <taxon>asterids</taxon>
        <taxon>campanulids</taxon>
        <taxon>Escalloniales</taxon>
        <taxon>Escalloniaceae</taxon>
        <taxon>Escallonia</taxon>
    </lineage>
</organism>
<dbReference type="InterPro" id="IPR007855">
    <property type="entry name" value="RDRP"/>
</dbReference>
<dbReference type="GO" id="GO:0031380">
    <property type="term" value="C:nuclear RNA-directed RNA polymerase complex"/>
    <property type="evidence" value="ECO:0007669"/>
    <property type="project" value="TreeGrafter"/>
</dbReference>
<comment type="similarity">
    <text evidence="1">Belongs to the RdRP family.</text>
</comment>
<keyword evidence="1" id="KW-0808">Transferase</keyword>
<dbReference type="PANTHER" id="PTHR23079">
    <property type="entry name" value="RNA-DEPENDENT RNA POLYMERASE"/>
    <property type="match status" value="1"/>
</dbReference>
<keyword evidence="1" id="KW-0696">RNA-directed RNA polymerase</keyword>
<feature type="domain" description="RDRP core" evidence="2">
    <location>
        <begin position="108"/>
        <end position="208"/>
    </location>
</feature>
<evidence type="ECO:0000259" key="2">
    <source>
        <dbReference type="Pfam" id="PF05183"/>
    </source>
</evidence>
<reference evidence="3" key="1">
    <citation type="submission" date="2022-12" db="EMBL/GenBank/DDBJ databases">
        <title>Draft genome assemblies for two species of Escallonia (Escalloniales).</title>
        <authorList>
            <person name="Chanderbali A."/>
            <person name="Dervinis C."/>
            <person name="Anghel I."/>
            <person name="Soltis D."/>
            <person name="Soltis P."/>
            <person name="Zapata F."/>
        </authorList>
    </citation>
    <scope>NUCLEOTIDE SEQUENCE</scope>
    <source>
        <strain evidence="3">UCBG64.0493</strain>
        <tissue evidence="3">Leaf</tissue>
    </source>
</reference>
<gene>
    <name evidence="3" type="ORF">RJ639_023779</name>
</gene>
<proteinExistence type="inferred from homology"/>
<name>A0AA88V044_9ASTE</name>
<keyword evidence="1" id="KW-0694">RNA-binding</keyword>
<evidence type="ECO:0000256" key="1">
    <source>
        <dbReference type="RuleBase" id="RU363098"/>
    </source>
</evidence>
<keyword evidence="4" id="KW-1185">Reference proteome</keyword>
<comment type="catalytic activity">
    <reaction evidence="1">
        <text>RNA(n) + a ribonucleoside 5'-triphosphate = RNA(n+1) + diphosphate</text>
        <dbReference type="Rhea" id="RHEA:21248"/>
        <dbReference type="Rhea" id="RHEA-COMP:14527"/>
        <dbReference type="Rhea" id="RHEA-COMP:17342"/>
        <dbReference type="ChEBI" id="CHEBI:33019"/>
        <dbReference type="ChEBI" id="CHEBI:61557"/>
        <dbReference type="ChEBI" id="CHEBI:140395"/>
        <dbReference type="EC" id="2.7.7.48"/>
    </reaction>
</comment>
<dbReference type="EC" id="2.7.7.48" evidence="1"/>
<keyword evidence="1" id="KW-0943">RNA-mediated gene silencing</keyword>
<dbReference type="InterPro" id="IPR057596">
    <property type="entry name" value="RDRP_core"/>
</dbReference>
<dbReference type="GO" id="GO:0030422">
    <property type="term" value="P:siRNA processing"/>
    <property type="evidence" value="ECO:0007669"/>
    <property type="project" value="TreeGrafter"/>
</dbReference>
<dbReference type="PANTHER" id="PTHR23079:SF1">
    <property type="entry name" value="RNA-DEPENDENT RNA POLYMERASE 1"/>
    <property type="match status" value="1"/>
</dbReference>
<dbReference type="GO" id="GO:0003723">
    <property type="term" value="F:RNA binding"/>
    <property type="evidence" value="ECO:0007669"/>
    <property type="project" value="UniProtKB-KW"/>
</dbReference>
<accession>A0AA88V044</accession>